<sequence length="103" mass="12115">MIAQNGLVYYDASRMKKKTYDKALFVDNSGQSGHTSKNPRRPVYRESRYPSGPVSLRAPYLWRIVRRKKTEKKQKQKPTEKTKHKKKACELPELCCVIRHFFG</sequence>
<evidence type="ECO:0000313" key="2">
    <source>
        <dbReference type="EMBL" id="EGT30230.1"/>
    </source>
</evidence>
<keyword evidence="3" id="KW-1185">Reference proteome</keyword>
<reference evidence="3" key="1">
    <citation type="submission" date="2011-07" db="EMBL/GenBank/DDBJ databases">
        <authorList>
            <consortium name="Caenorhabditis brenneri Sequencing and Analysis Consortium"/>
            <person name="Wilson R.K."/>
        </authorList>
    </citation>
    <scope>NUCLEOTIDE SEQUENCE [LARGE SCALE GENOMIC DNA]</scope>
    <source>
        <strain evidence="3">PB2801</strain>
    </source>
</reference>
<protein>
    <submittedName>
        <fullName evidence="2">Uncharacterized protein</fullName>
    </submittedName>
</protein>
<accession>G0M757</accession>
<gene>
    <name evidence="2" type="ORF">CAEBREN_23431</name>
</gene>
<feature type="region of interest" description="Disordered" evidence="1">
    <location>
        <begin position="25"/>
        <end position="50"/>
    </location>
</feature>
<dbReference type="InParanoid" id="G0M757"/>
<dbReference type="HOGENOM" id="CLU_2266072_0_0_1"/>
<evidence type="ECO:0000256" key="1">
    <source>
        <dbReference type="SAM" id="MobiDB-lite"/>
    </source>
</evidence>
<evidence type="ECO:0000313" key="3">
    <source>
        <dbReference type="Proteomes" id="UP000008068"/>
    </source>
</evidence>
<name>G0M757_CAEBE</name>
<dbReference type="AlphaFoldDB" id="G0M757"/>
<proteinExistence type="predicted"/>
<organism evidence="3">
    <name type="scientific">Caenorhabditis brenneri</name>
    <name type="common">Nematode worm</name>
    <dbReference type="NCBI Taxonomy" id="135651"/>
    <lineage>
        <taxon>Eukaryota</taxon>
        <taxon>Metazoa</taxon>
        <taxon>Ecdysozoa</taxon>
        <taxon>Nematoda</taxon>
        <taxon>Chromadorea</taxon>
        <taxon>Rhabditida</taxon>
        <taxon>Rhabditina</taxon>
        <taxon>Rhabditomorpha</taxon>
        <taxon>Rhabditoidea</taxon>
        <taxon>Rhabditidae</taxon>
        <taxon>Peloderinae</taxon>
        <taxon>Caenorhabditis</taxon>
    </lineage>
</organism>
<dbReference type="Proteomes" id="UP000008068">
    <property type="component" value="Unassembled WGS sequence"/>
</dbReference>
<dbReference type="EMBL" id="GL379786">
    <property type="protein sequence ID" value="EGT30230.1"/>
    <property type="molecule type" value="Genomic_DNA"/>
</dbReference>